<proteinExistence type="predicted"/>
<dbReference type="GeneID" id="19459370"/>
<dbReference type="RefSeq" id="XP_008083261.1">
    <property type="nucleotide sequence ID" value="XM_008085070.1"/>
</dbReference>
<evidence type="ECO:0000313" key="2">
    <source>
        <dbReference type="Proteomes" id="UP000016922"/>
    </source>
</evidence>
<evidence type="ECO:0000313" key="1">
    <source>
        <dbReference type="EMBL" id="EPE29152.1"/>
    </source>
</evidence>
<sequence length="545" mass="61142">MTRSEIPATRLRTPDALDGIPRDLQTKYQRAVLMDRRPRLIWVRTWFGNGTVTREEADTAYGKLCAHCDDDKSEFIDGDGAFEDDESLADRVGARTTTGVTPPYVFQILKRYPDFMYSPSDAKDVRIVESGKYVGQQKLLFLVADKRACKLGEMLLLGVDEFGEMMPGRLRVKAGDVIVSVGNWFDGQALDENFREGEEGEQECNLDGGGWDLGYDNGTSIPVAKVKGSSEYKTLMKEFSDAPINRGSWGVKSPETMEVSEYGGIPIWAWLYFRRLLNKVLLRPSTPEIRILAEMVSNLSQEVESYLGRKVKRAALASPNRAGLTAHEIGDVFYYLGIEDLVIDSYDLAVFSSLSSMAAAMAGYGEGLCPHYTNSYICLKEEHYFPMRRTLHLDYSNNTLSGGVERLTTARKYYFHDYFAELEIGSEHLHQNAVHEAEYFVALESRIRAVIKDRKIEGLLLTGESAWEPKFIQVVKNVLSSVSLPNVTSWLDDLPSNFSDKALYATSIGAAELAKRRQEGMARCIMPYECAERSSAKIGSHTDEL</sequence>
<dbReference type="HOGENOM" id="CLU_499703_0_0_1"/>
<dbReference type="STRING" id="1116229.S3CRR3"/>
<keyword evidence="2" id="KW-1185">Reference proteome</keyword>
<reference evidence="1 2" key="1">
    <citation type="journal article" date="2013" name="BMC Genomics">
        <title>Genomics-driven discovery of the pneumocandin biosynthetic gene cluster in the fungus Glarea lozoyensis.</title>
        <authorList>
            <person name="Chen L."/>
            <person name="Yue Q."/>
            <person name="Zhang X."/>
            <person name="Xiang M."/>
            <person name="Wang C."/>
            <person name="Li S."/>
            <person name="Che Y."/>
            <person name="Ortiz-Lopez F.J."/>
            <person name="Bills G.F."/>
            <person name="Liu X."/>
            <person name="An Z."/>
        </authorList>
    </citation>
    <scope>NUCLEOTIDE SEQUENCE [LARGE SCALE GENOMIC DNA]</scope>
    <source>
        <strain evidence="2">ATCC 20868 / MF5171</strain>
    </source>
</reference>
<accession>S3CRR3</accession>
<dbReference type="eggNOG" id="ENOG502SRM1">
    <property type="taxonomic scope" value="Eukaryota"/>
</dbReference>
<organism evidence="1 2">
    <name type="scientific">Glarea lozoyensis (strain ATCC 20868 / MF5171)</name>
    <dbReference type="NCBI Taxonomy" id="1116229"/>
    <lineage>
        <taxon>Eukaryota</taxon>
        <taxon>Fungi</taxon>
        <taxon>Dikarya</taxon>
        <taxon>Ascomycota</taxon>
        <taxon>Pezizomycotina</taxon>
        <taxon>Leotiomycetes</taxon>
        <taxon>Helotiales</taxon>
        <taxon>Helotiaceae</taxon>
        <taxon>Glarea</taxon>
    </lineage>
</organism>
<gene>
    <name evidence="1" type="ORF">GLAREA_00312</name>
</gene>
<dbReference type="AlphaFoldDB" id="S3CRR3"/>
<dbReference type="KEGG" id="glz:GLAREA_00312"/>
<name>S3CRR3_GLAL2</name>
<dbReference type="Proteomes" id="UP000016922">
    <property type="component" value="Unassembled WGS sequence"/>
</dbReference>
<dbReference type="EMBL" id="KE145367">
    <property type="protein sequence ID" value="EPE29152.1"/>
    <property type="molecule type" value="Genomic_DNA"/>
</dbReference>
<dbReference type="OrthoDB" id="3643156at2759"/>
<protein>
    <submittedName>
        <fullName evidence="1">Uncharacterized protein</fullName>
    </submittedName>
</protein>